<sequence length="113" mass="13048">MRSMSTQNVLMPTFCRPVVGHDKSTTNDQIKNTEIEILTVSFTEIKISDEMLTDLLSLRKELISRSVLKRIYIKIEKKNHAPLTFSSEVSKYGRTDNADHINSREICVKSREF</sequence>
<proteinExistence type="predicted"/>
<keyword evidence="2" id="KW-1185">Reference proteome</keyword>
<dbReference type="Proteomes" id="UP000054721">
    <property type="component" value="Unassembled WGS sequence"/>
</dbReference>
<comment type="caution">
    <text evidence="1">The sequence shown here is derived from an EMBL/GenBank/DDBJ whole genome shotgun (WGS) entry which is preliminary data.</text>
</comment>
<reference evidence="1 2" key="1">
    <citation type="submission" date="2015-05" db="EMBL/GenBank/DDBJ databases">
        <title>Evolution of Trichinella species and genotypes.</title>
        <authorList>
            <person name="Korhonen P.K."/>
            <person name="Edoardo P."/>
            <person name="Giuseppe L.R."/>
            <person name="Gasser R.B."/>
        </authorList>
    </citation>
    <scope>NUCLEOTIDE SEQUENCE [LARGE SCALE GENOMIC DNA]</scope>
    <source>
        <strain evidence="1">ISS10</strain>
    </source>
</reference>
<evidence type="ECO:0000313" key="1">
    <source>
        <dbReference type="EMBL" id="KRZ54609.1"/>
    </source>
</evidence>
<accession>A0A0V1L572</accession>
<protein>
    <submittedName>
        <fullName evidence="1">Uncharacterized protein</fullName>
    </submittedName>
</protein>
<gene>
    <name evidence="1" type="ORF">T02_13428</name>
</gene>
<name>A0A0V1L572_9BILA</name>
<evidence type="ECO:0000313" key="2">
    <source>
        <dbReference type="Proteomes" id="UP000054721"/>
    </source>
</evidence>
<organism evidence="1 2">
    <name type="scientific">Trichinella nativa</name>
    <dbReference type="NCBI Taxonomy" id="6335"/>
    <lineage>
        <taxon>Eukaryota</taxon>
        <taxon>Metazoa</taxon>
        <taxon>Ecdysozoa</taxon>
        <taxon>Nematoda</taxon>
        <taxon>Enoplea</taxon>
        <taxon>Dorylaimia</taxon>
        <taxon>Trichinellida</taxon>
        <taxon>Trichinellidae</taxon>
        <taxon>Trichinella</taxon>
    </lineage>
</organism>
<dbReference type="OrthoDB" id="10546795at2759"/>
<dbReference type="AlphaFoldDB" id="A0A0V1L572"/>
<dbReference type="EMBL" id="JYDW01000134">
    <property type="protein sequence ID" value="KRZ54609.1"/>
    <property type="molecule type" value="Genomic_DNA"/>
</dbReference>